<dbReference type="PANTHER" id="PTHR23079">
    <property type="entry name" value="RNA-DEPENDENT RNA POLYMERASE"/>
    <property type="match status" value="1"/>
</dbReference>
<dbReference type="InterPro" id="IPR007855">
    <property type="entry name" value="RDRP"/>
</dbReference>
<feature type="region of interest" description="Disordered" evidence="2">
    <location>
        <begin position="1328"/>
        <end position="1349"/>
    </location>
</feature>
<feature type="compositionally biased region" description="Basic and acidic residues" evidence="2">
    <location>
        <begin position="250"/>
        <end position="262"/>
    </location>
</feature>
<comment type="caution">
    <text evidence="4">The sequence shown here is derived from an EMBL/GenBank/DDBJ whole genome shotgun (WGS) entry which is preliminary data.</text>
</comment>
<keyword evidence="1" id="KW-0548">Nucleotidyltransferase</keyword>
<accession>A0AAN7T4Y9</accession>
<organism evidence="4 5">
    <name type="scientific">Lithohypha guttulata</name>
    <dbReference type="NCBI Taxonomy" id="1690604"/>
    <lineage>
        <taxon>Eukaryota</taxon>
        <taxon>Fungi</taxon>
        <taxon>Dikarya</taxon>
        <taxon>Ascomycota</taxon>
        <taxon>Pezizomycotina</taxon>
        <taxon>Eurotiomycetes</taxon>
        <taxon>Chaetothyriomycetidae</taxon>
        <taxon>Chaetothyriales</taxon>
        <taxon>Trichomeriaceae</taxon>
        <taxon>Lithohypha</taxon>
    </lineage>
</organism>
<feature type="domain" description="RDRP core" evidence="3">
    <location>
        <begin position="472"/>
        <end position="1132"/>
    </location>
</feature>
<dbReference type="Proteomes" id="UP001309876">
    <property type="component" value="Unassembled WGS sequence"/>
</dbReference>
<dbReference type="EMBL" id="JAVRRJ010000002">
    <property type="protein sequence ID" value="KAK5088623.1"/>
    <property type="molecule type" value="Genomic_DNA"/>
</dbReference>
<dbReference type="GO" id="GO:0030422">
    <property type="term" value="P:siRNA processing"/>
    <property type="evidence" value="ECO:0007669"/>
    <property type="project" value="TreeGrafter"/>
</dbReference>
<keyword evidence="1" id="KW-0808">Transferase</keyword>
<feature type="region of interest" description="Disordered" evidence="2">
    <location>
        <begin position="185"/>
        <end position="286"/>
    </location>
</feature>
<keyword evidence="5" id="KW-1185">Reference proteome</keyword>
<evidence type="ECO:0000259" key="3">
    <source>
        <dbReference type="Pfam" id="PF05183"/>
    </source>
</evidence>
<protein>
    <recommendedName>
        <fullName evidence="1">RNA-dependent RNA polymerase</fullName>
        <ecNumber evidence="1">2.7.7.48</ecNumber>
    </recommendedName>
</protein>
<evidence type="ECO:0000313" key="4">
    <source>
        <dbReference type="EMBL" id="KAK5088623.1"/>
    </source>
</evidence>
<feature type="compositionally biased region" description="Basic and acidic residues" evidence="2">
    <location>
        <begin position="225"/>
        <end position="242"/>
    </location>
</feature>
<comment type="catalytic activity">
    <reaction evidence="1">
        <text>RNA(n) + a ribonucleoside 5'-triphosphate = RNA(n+1) + diphosphate</text>
        <dbReference type="Rhea" id="RHEA:21248"/>
        <dbReference type="Rhea" id="RHEA-COMP:14527"/>
        <dbReference type="Rhea" id="RHEA-COMP:17342"/>
        <dbReference type="ChEBI" id="CHEBI:33019"/>
        <dbReference type="ChEBI" id="CHEBI:61557"/>
        <dbReference type="ChEBI" id="CHEBI:140395"/>
        <dbReference type="EC" id="2.7.7.48"/>
    </reaction>
</comment>
<gene>
    <name evidence="4" type="ORF">LTR05_002843</name>
</gene>
<proteinExistence type="inferred from homology"/>
<evidence type="ECO:0000256" key="1">
    <source>
        <dbReference type="RuleBase" id="RU363098"/>
    </source>
</evidence>
<keyword evidence="1" id="KW-0694">RNA-binding</keyword>
<dbReference type="GO" id="GO:0031380">
    <property type="term" value="C:nuclear RNA-directed RNA polymerase complex"/>
    <property type="evidence" value="ECO:0007669"/>
    <property type="project" value="TreeGrafter"/>
</dbReference>
<evidence type="ECO:0000313" key="5">
    <source>
        <dbReference type="Proteomes" id="UP001309876"/>
    </source>
</evidence>
<name>A0AAN7T4Y9_9EURO</name>
<dbReference type="GO" id="GO:0003723">
    <property type="term" value="F:RNA binding"/>
    <property type="evidence" value="ECO:0007669"/>
    <property type="project" value="UniProtKB-KW"/>
</dbReference>
<feature type="compositionally biased region" description="Polar residues" evidence="2">
    <location>
        <begin position="210"/>
        <end position="223"/>
    </location>
</feature>
<evidence type="ECO:0000256" key="2">
    <source>
        <dbReference type="SAM" id="MobiDB-lite"/>
    </source>
</evidence>
<sequence>MPETPSQTSAKIDQVINKLNSKWGLQIRRLHGTEARQAREGNDLAGKVAFRIRAVCWKGNINVDAIVTDFEERVFAKQSQWIYKPSLEARDTVLSLPQSKSFIKNEALTRSRFTLQGRLEALQTLVDLLDEELRLNQDSDTYQRTSFSSAATVSRNTSFSNSLSTAATSFTTCIEDNSVVTPRLESRMAVPSDSEKVSSAGAKRRRVATPPTSLTKSESATRNAKSKDGRQTSKKLKGEPEKGQLTLSQTEKRRSRLSDLKAQDATVTSSDNGTLNRSFDTIKSEDPDQIFSDVEDQDISSNNTSILTDTGDEVSTRFSGGTQLERDYLDDVEAKRSCKAAEAVEKTPLQLLNEIATSGPLKTVKRQLPEDLPYWYTFELYRVSLHIGWEVGALYHKAGVACTSETLSYSSFWKEVVKICRADNKPAPPQSNVRASTFEANSYIDNETSRSVSLSARLDFIQTPENQLLDLKLNAMTIDRSCRFHRKFGADRFIVLDIPCFAPDYPPNTPEKLKSCMQPQDIHDRIFAWLGKDDLYLAGRIWRAFYVETKDAPKKRRKEEGTRLKLHLFAINGFDFATPRSAASDPRHRAISLLQLVQWHIPLRPNLSSTDLKLFARMHLGLSKTTPTIELKSDEFIYVRDKQPTDQYGTAIESDQIMTDGCALISYPLAAAVWTEIGKQNENVPSAFQARIGGAKGLWIVDYHNTHPERSHGRGFWIEVSDSQLKIKPHPEQRIDADRYQRTFEVVKTSHTCAPAHLNIQLITILENRGVPRLVLKELLLTHLREWYDSLAEAMKDAAELRCWRQIWHPSLSESQIGWCGEMPDEKEEEVDMLLESGFDPKSCRYMVKDCMARIVSQSLANRHTKLWIEIPYSTNLFCVADPTGTLQPGEIQVNFTQPVSDFPEWKLENMRVLVARNPAHLPSDIQAVKLVYRPELRHLKDVAIFPIRGESPLAGMLSGGDYDGDTVTLIWDDRFTGKFDNASVPTLPTKSECGITSATAYVKDVFTVSTPATKEVNEFMYKCISFNAIASRLGQVTKLLEKMCYANPRNMKEKDFLTLAALCGYLVDGAKAGDSFSTNTWKDLASRIRNIFQLHRLSDTPAYDDENATSSNHRFPSSGPCISVLDYLKFDVAIPRSEEILHNFDRDFNSDKIRDADLKKPIDDAWAEATRTLTQLTSHNEVKAVLRGLKEDIQAISHKWTTTIGQLDTAKEHRNTATTRNNNPLNFAKIVDELSQAVQTIEPRKHDCYIYNDFIRYGGDRGSPWSVLRASCMYSEYPRGKMPWKLVGDELCFIKSMALRKQGVRIRSVLQPIRDYMKMDLKKQRKLPVTNNDDDSGDTEAVLGVETT</sequence>
<dbReference type="PANTHER" id="PTHR23079:SF14">
    <property type="entry name" value="RNA-DEPENDENT RNA POLYMERASE"/>
    <property type="match status" value="1"/>
</dbReference>
<dbReference type="GO" id="GO:0003968">
    <property type="term" value="F:RNA-directed RNA polymerase activity"/>
    <property type="evidence" value="ECO:0007669"/>
    <property type="project" value="UniProtKB-KW"/>
</dbReference>
<dbReference type="Pfam" id="PF05183">
    <property type="entry name" value="RdRP"/>
    <property type="match status" value="1"/>
</dbReference>
<dbReference type="InterPro" id="IPR057596">
    <property type="entry name" value="RDRP_core"/>
</dbReference>
<dbReference type="EC" id="2.7.7.48" evidence="1"/>
<reference evidence="4 5" key="1">
    <citation type="submission" date="2023-08" db="EMBL/GenBank/DDBJ databases">
        <title>Black Yeasts Isolated from many extreme environments.</title>
        <authorList>
            <person name="Coleine C."/>
            <person name="Stajich J.E."/>
            <person name="Selbmann L."/>
        </authorList>
    </citation>
    <scope>NUCLEOTIDE SEQUENCE [LARGE SCALE GENOMIC DNA]</scope>
    <source>
        <strain evidence="4 5">CCFEE 5910</strain>
    </source>
</reference>
<feature type="compositionally biased region" description="Polar residues" evidence="2">
    <location>
        <begin position="265"/>
        <end position="279"/>
    </location>
</feature>
<comment type="similarity">
    <text evidence="1">Belongs to the RdRP family.</text>
</comment>
<keyword evidence="1" id="KW-0696">RNA-directed RNA polymerase</keyword>